<dbReference type="Proteomes" id="UP000447873">
    <property type="component" value="Unassembled WGS sequence"/>
</dbReference>
<feature type="compositionally biased region" description="Basic and acidic residues" evidence="1">
    <location>
        <begin position="43"/>
        <end position="55"/>
    </location>
</feature>
<evidence type="ECO:0000256" key="2">
    <source>
        <dbReference type="SAM" id="Phobius"/>
    </source>
</evidence>
<evidence type="ECO:0000313" key="3">
    <source>
        <dbReference type="EMBL" id="KAE9977513.1"/>
    </source>
</evidence>
<dbReference type="EMBL" id="WNWS01000152">
    <property type="protein sequence ID" value="KAE9977513.1"/>
    <property type="molecule type" value="Genomic_DNA"/>
</dbReference>
<accession>A0A8H3YZC8</accession>
<protein>
    <submittedName>
        <fullName evidence="3">Uncharacterized protein</fullName>
    </submittedName>
</protein>
<feature type="region of interest" description="Disordered" evidence="1">
    <location>
        <begin position="34"/>
        <end position="66"/>
    </location>
</feature>
<name>A0A8H3YZC8_VENIN</name>
<sequence length="190" mass="20728">MPYVMHRTTSNHPMDYLPPIYRQDGNIELHDRKEQVTTGGGYRDWESGAPHDPKHQVVPPPTAARPQRRRVNLSLWHVIALYGCCVFLGTTIIALIVVITTQFNCATPYPAGPPLSFNSSITTTFTATSQQSYTDIATTTSTIPTMSTSTETVTSSSSHSIKIVTAPTVTVHEVTVSTAVSFSTTKTQTT</sequence>
<proteinExistence type="predicted"/>
<evidence type="ECO:0000256" key="1">
    <source>
        <dbReference type="SAM" id="MobiDB-lite"/>
    </source>
</evidence>
<evidence type="ECO:0000313" key="4">
    <source>
        <dbReference type="Proteomes" id="UP000447873"/>
    </source>
</evidence>
<keyword evidence="2" id="KW-0812">Transmembrane</keyword>
<keyword evidence="2" id="KW-0472">Membrane</keyword>
<comment type="caution">
    <text evidence="3">The sequence shown here is derived from an EMBL/GenBank/DDBJ whole genome shotgun (WGS) entry which is preliminary data.</text>
</comment>
<organism evidence="3 4">
    <name type="scientific">Venturia inaequalis</name>
    <name type="common">Apple scab fungus</name>
    <dbReference type="NCBI Taxonomy" id="5025"/>
    <lineage>
        <taxon>Eukaryota</taxon>
        <taxon>Fungi</taxon>
        <taxon>Dikarya</taxon>
        <taxon>Ascomycota</taxon>
        <taxon>Pezizomycotina</taxon>
        <taxon>Dothideomycetes</taxon>
        <taxon>Pleosporomycetidae</taxon>
        <taxon>Venturiales</taxon>
        <taxon>Venturiaceae</taxon>
        <taxon>Venturia</taxon>
    </lineage>
</organism>
<gene>
    <name evidence="3" type="ORF">EG328_002020</name>
</gene>
<reference evidence="3 4" key="1">
    <citation type="submission" date="2018-12" db="EMBL/GenBank/DDBJ databases">
        <title>Venturia inaequalis Genome Resource.</title>
        <authorList>
            <person name="Lichtner F.J."/>
        </authorList>
    </citation>
    <scope>NUCLEOTIDE SEQUENCE [LARGE SCALE GENOMIC DNA]</scope>
    <source>
        <strain evidence="3 4">120213</strain>
    </source>
</reference>
<dbReference type="AlphaFoldDB" id="A0A8H3YZC8"/>
<feature type="transmembrane region" description="Helical" evidence="2">
    <location>
        <begin position="75"/>
        <end position="99"/>
    </location>
</feature>
<keyword evidence="2" id="KW-1133">Transmembrane helix</keyword>